<dbReference type="SUPFAM" id="SSF46785">
    <property type="entry name" value="Winged helix' DNA-binding domain"/>
    <property type="match status" value="1"/>
</dbReference>
<protein>
    <submittedName>
        <fullName evidence="6">DNA-binding transcriptional regulator, MarR family</fullName>
    </submittedName>
</protein>
<dbReference type="Gene3D" id="1.10.10.10">
    <property type="entry name" value="Winged helix-like DNA-binding domain superfamily/Winged helix DNA-binding domain"/>
    <property type="match status" value="1"/>
</dbReference>
<dbReference type="InterPro" id="IPR036390">
    <property type="entry name" value="WH_DNA-bd_sf"/>
</dbReference>
<evidence type="ECO:0000256" key="1">
    <source>
        <dbReference type="ARBA" id="ARBA00023015"/>
    </source>
</evidence>
<dbReference type="PRINTS" id="PR00598">
    <property type="entry name" value="HTHMARR"/>
</dbReference>
<dbReference type="InterPro" id="IPR000835">
    <property type="entry name" value="HTH_MarR-typ"/>
</dbReference>
<keyword evidence="3" id="KW-0804">Transcription</keyword>
<evidence type="ECO:0000313" key="7">
    <source>
        <dbReference type="Proteomes" id="UP000198817"/>
    </source>
</evidence>
<evidence type="ECO:0000313" key="6">
    <source>
        <dbReference type="EMBL" id="SFU39280.1"/>
    </source>
</evidence>
<feature type="region of interest" description="Disordered" evidence="4">
    <location>
        <begin position="168"/>
        <end position="190"/>
    </location>
</feature>
<evidence type="ECO:0000256" key="2">
    <source>
        <dbReference type="ARBA" id="ARBA00023125"/>
    </source>
</evidence>
<dbReference type="STRING" id="155865.SAMN05216515_103130"/>
<dbReference type="InterPro" id="IPR036388">
    <property type="entry name" value="WH-like_DNA-bd_sf"/>
</dbReference>
<evidence type="ECO:0000259" key="5">
    <source>
        <dbReference type="PROSITE" id="PS50995"/>
    </source>
</evidence>
<dbReference type="GO" id="GO:0003677">
    <property type="term" value="F:DNA binding"/>
    <property type="evidence" value="ECO:0007669"/>
    <property type="project" value="UniProtKB-KW"/>
</dbReference>
<feature type="region of interest" description="Disordered" evidence="4">
    <location>
        <begin position="1"/>
        <end position="21"/>
    </location>
</feature>
<feature type="compositionally biased region" description="Basic and acidic residues" evidence="4">
    <location>
        <begin position="174"/>
        <end position="190"/>
    </location>
</feature>
<dbReference type="AlphaFoldDB" id="A0A1I7FSX3"/>
<dbReference type="PANTHER" id="PTHR42756:SF1">
    <property type="entry name" value="TRANSCRIPTIONAL REPRESSOR OF EMRAB OPERON"/>
    <property type="match status" value="1"/>
</dbReference>
<gene>
    <name evidence="6" type="ORF">SAMN05216508_103130</name>
</gene>
<sequence length="190" mass="22468">MTNRYKERNDEKADEKRPEDAAERWDRDFVRELHAIRRPKILKRIPGLNNGEVWILGAIWGLERERQMERIRVSELVKMMHCPAPAVSRQLKSLESRSFILRETDPEDRRNTLVSLTDAGIAKAKEMEACLNEFARGVYERMGAEDMEELIRLLRRLRHILEEEEGRWMSAGRNRKEEAPKKGKKKGEMR</sequence>
<organism evidence="6 7">
    <name type="scientific">Eubacterium pyruvativorans</name>
    <dbReference type="NCBI Taxonomy" id="155865"/>
    <lineage>
        <taxon>Bacteria</taxon>
        <taxon>Bacillati</taxon>
        <taxon>Bacillota</taxon>
        <taxon>Clostridia</taxon>
        <taxon>Eubacteriales</taxon>
        <taxon>Eubacteriaceae</taxon>
        <taxon>Eubacterium</taxon>
    </lineage>
</organism>
<evidence type="ECO:0000256" key="4">
    <source>
        <dbReference type="SAM" id="MobiDB-lite"/>
    </source>
</evidence>
<dbReference type="Proteomes" id="UP000198817">
    <property type="component" value="Unassembled WGS sequence"/>
</dbReference>
<keyword evidence="7" id="KW-1185">Reference proteome</keyword>
<evidence type="ECO:0000256" key="3">
    <source>
        <dbReference type="ARBA" id="ARBA00023163"/>
    </source>
</evidence>
<dbReference type="GO" id="GO:0003700">
    <property type="term" value="F:DNA-binding transcription factor activity"/>
    <property type="evidence" value="ECO:0007669"/>
    <property type="project" value="InterPro"/>
</dbReference>
<keyword evidence="1" id="KW-0805">Transcription regulation</keyword>
<keyword evidence="2 6" id="KW-0238">DNA-binding</keyword>
<dbReference type="PROSITE" id="PS01117">
    <property type="entry name" value="HTH_MARR_1"/>
    <property type="match status" value="1"/>
</dbReference>
<accession>A0A1I7FSX3</accession>
<dbReference type="InterPro" id="IPR023187">
    <property type="entry name" value="Tscrpt_reg_MarR-type_CS"/>
</dbReference>
<dbReference type="RefSeq" id="WP_163427011.1">
    <property type="nucleotide sequence ID" value="NZ_CACVNK010000002.1"/>
</dbReference>
<proteinExistence type="predicted"/>
<reference evidence="6 7" key="1">
    <citation type="submission" date="2016-10" db="EMBL/GenBank/DDBJ databases">
        <authorList>
            <person name="de Groot N.N."/>
        </authorList>
    </citation>
    <scope>NUCLEOTIDE SEQUENCE [LARGE SCALE GENOMIC DNA]</scope>
    <source>
        <strain evidence="6 7">KHGC13</strain>
    </source>
</reference>
<dbReference type="PANTHER" id="PTHR42756">
    <property type="entry name" value="TRANSCRIPTIONAL REGULATOR, MARR"/>
    <property type="match status" value="1"/>
</dbReference>
<name>A0A1I7FSX3_9FIRM</name>
<dbReference type="PROSITE" id="PS50995">
    <property type="entry name" value="HTH_MARR_2"/>
    <property type="match status" value="1"/>
</dbReference>
<feature type="domain" description="HTH marR-type" evidence="5">
    <location>
        <begin position="26"/>
        <end position="159"/>
    </location>
</feature>
<dbReference type="EMBL" id="FPBT01000003">
    <property type="protein sequence ID" value="SFU39280.1"/>
    <property type="molecule type" value="Genomic_DNA"/>
</dbReference>
<dbReference type="Pfam" id="PF01047">
    <property type="entry name" value="MarR"/>
    <property type="match status" value="1"/>
</dbReference>
<dbReference type="SMART" id="SM00347">
    <property type="entry name" value="HTH_MARR"/>
    <property type="match status" value="1"/>
</dbReference>